<name>A0A9D1GR87_9MOLU</name>
<dbReference type="InterPro" id="IPR011335">
    <property type="entry name" value="Restrct_endonuc-II-like"/>
</dbReference>
<dbReference type="InterPro" id="IPR011604">
    <property type="entry name" value="PDDEXK-like_dom_sf"/>
</dbReference>
<protein>
    <submittedName>
        <fullName evidence="5">PD-(D/E)XK nuclease family protein</fullName>
    </submittedName>
</protein>
<accession>A0A9D1GR87</accession>
<keyword evidence="2" id="KW-0378">Hydrolase</keyword>
<evidence type="ECO:0000256" key="1">
    <source>
        <dbReference type="ARBA" id="ARBA00022763"/>
    </source>
</evidence>
<dbReference type="Pfam" id="PF12705">
    <property type="entry name" value="PDDEXK_1"/>
    <property type="match status" value="1"/>
</dbReference>
<keyword evidence="2" id="KW-0547">Nucleotide-binding</keyword>
<dbReference type="Proteomes" id="UP000886758">
    <property type="component" value="Unassembled WGS sequence"/>
</dbReference>
<keyword evidence="3" id="KW-0234">DNA repair</keyword>
<gene>
    <name evidence="5" type="ORF">IAD46_02995</name>
</gene>
<evidence type="ECO:0000256" key="3">
    <source>
        <dbReference type="ARBA" id="ARBA00023204"/>
    </source>
</evidence>
<comment type="caution">
    <text evidence="5">The sequence shown here is derived from an EMBL/GenBank/DDBJ whole genome shotgun (WGS) entry which is preliminary data.</text>
</comment>
<reference evidence="5" key="1">
    <citation type="submission" date="2020-10" db="EMBL/GenBank/DDBJ databases">
        <authorList>
            <person name="Gilroy R."/>
        </authorList>
    </citation>
    <scope>NUCLEOTIDE SEQUENCE</scope>
    <source>
        <strain evidence="5">ChiW17-6978</strain>
    </source>
</reference>
<dbReference type="AlphaFoldDB" id="A0A9D1GR87"/>
<proteinExistence type="predicted"/>
<dbReference type="GO" id="GO:0004386">
    <property type="term" value="F:helicase activity"/>
    <property type="evidence" value="ECO:0007669"/>
    <property type="project" value="UniProtKB-KW"/>
</dbReference>
<keyword evidence="2" id="KW-0347">Helicase</keyword>
<dbReference type="GO" id="GO:0006281">
    <property type="term" value="P:DNA repair"/>
    <property type="evidence" value="ECO:0007669"/>
    <property type="project" value="UniProtKB-KW"/>
</dbReference>
<evidence type="ECO:0000313" key="5">
    <source>
        <dbReference type="EMBL" id="HIT49973.1"/>
    </source>
</evidence>
<dbReference type="InterPro" id="IPR038726">
    <property type="entry name" value="PDDEXK_AddAB-type"/>
</dbReference>
<evidence type="ECO:0000256" key="2">
    <source>
        <dbReference type="ARBA" id="ARBA00022806"/>
    </source>
</evidence>
<keyword evidence="2" id="KW-0067">ATP-binding</keyword>
<reference evidence="5" key="2">
    <citation type="journal article" date="2021" name="PeerJ">
        <title>Extensive microbial diversity within the chicken gut microbiome revealed by metagenomics and culture.</title>
        <authorList>
            <person name="Gilroy R."/>
            <person name="Ravi A."/>
            <person name="Getino M."/>
            <person name="Pursley I."/>
            <person name="Horton D.L."/>
            <person name="Alikhan N.F."/>
            <person name="Baker D."/>
            <person name="Gharbi K."/>
            <person name="Hall N."/>
            <person name="Watson M."/>
            <person name="Adriaenssens E.M."/>
            <person name="Foster-Nyarko E."/>
            <person name="Jarju S."/>
            <person name="Secka A."/>
            <person name="Antonio M."/>
            <person name="Oren A."/>
            <person name="Chaudhuri R.R."/>
            <person name="La Ragione R."/>
            <person name="Hildebrand F."/>
            <person name="Pallen M.J."/>
        </authorList>
    </citation>
    <scope>NUCLEOTIDE SEQUENCE</scope>
    <source>
        <strain evidence="5">ChiW17-6978</strain>
    </source>
</reference>
<keyword evidence="1" id="KW-0227">DNA damage</keyword>
<organism evidence="5 6">
    <name type="scientific">Candidatus Pelethenecus faecipullorum</name>
    <dbReference type="NCBI Taxonomy" id="2840900"/>
    <lineage>
        <taxon>Bacteria</taxon>
        <taxon>Bacillati</taxon>
        <taxon>Mycoplasmatota</taxon>
        <taxon>Mollicutes</taxon>
        <taxon>Candidatus Pelethenecus</taxon>
    </lineage>
</organism>
<feature type="domain" description="PD-(D/E)XK endonuclease-like" evidence="4">
    <location>
        <begin position="457"/>
        <end position="757"/>
    </location>
</feature>
<dbReference type="EMBL" id="DVLF01000095">
    <property type="protein sequence ID" value="HIT49973.1"/>
    <property type="molecule type" value="Genomic_DNA"/>
</dbReference>
<evidence type="ECO:0000259" key="4">
    <source>
        <dbReference type="Pfam" id="PF12705"/>
    </source>
</evidence>
<dbReference type="SUPFAM" id="SSF52980">
    <property type="entry name" value="Restriction endonuclease-like"/>
    <property type="match status" value="1"/>
</dbReference>
<sequence>MQEFREGYLIASPAFKERFLKRKQTTFKQYIFLTYEELHQRLFFKIKPKALLSVCDRYGFGYALAEKYLEAIPYVEDTTYQDPTLDSLVSVYRFLKQQNDLVEDPLFLLRLKQYPVTLIDPAEGEQTERLIRKLKQYTEVFTFSSSEHSYRPTVYEFATMEEECRFVVTEIHRLLQNGVDKNHIFLAGLDQMTVFILKRLANHYHFTIEFLPSFNILSTDFAKRFLSLLKTESSFNEVFAALPADSAFYDSVRLLVETYELTDMAPNQTVSFFEYQFKKMAYPSTRYQDAIRIIDTDSLLQQQDYLFYMGFNLGQAPLIRKEEGFLTDGLKKRIGMMTSSEENKQTVHHLKRLIQSIPQVVLTYKKASSTETFLPSFLIQELQLEVKRPSVCYGIAQKEDQLRLSCYYDAYLKYGSLHPDLKRYGLQDASYQAFDHRYRPLSPSLLSTHFQKKPLKLAYSNLKLYYACPFRYYADRILNLNAFSSELPTRLGTFAHAVLEESYTEDFDFSKSVKKNKVRYAVDRKDGFFFDRMEEVLKKLLAFNQKKEAASQLKTIRTEQHIVIEKDNYLFEGYIDKLMYTQIDDEIYAVLIDYKTGKDVLSLDNVEDGFHLQLPAYMYLLSCYEPFQGKKLHIIGIYLQKVNLVVLDPSLDDSPQLEKSFKLQGYSLADPSLLSLFDPSYSDSDYIQSLGLSKTTNSFKSYSKIFTEEDQNNLIALVKRLIEEASCQIHQGKFPIAPKIIDGKNESCAFCDYKDLCFSTVGDWVELPKKPFKE</sequence>
<evidence type="ECO:0000313" key="6">
    <source>
        <dbReference type="Proteomes" id="UP000886758"/>
    </source>
</evidence>
<dbReference type="Gene3D" id="3.90.320.10">
    <property type="match status" value="1"/>
</dbReference>